<comment type="caution">
    <text evidence="2">The sequence shown here is derived from an EMBL/GenBank/DDBJ whole genome shotgun (WGS) entry which is preliminary data.</text>
</comment>
<protein>
    <submittedName>
        <fullName evidence="2">Uncharacterized protein</fullName>
    </submittedName>
</protein>
<evidence type="ECO:0000313" key="3">
    <source>
        <dbReference type="Proteomes" id="UP000324222"/>
    </source>
</evidence>
<reference evidence="2 3" key="1">
    <citation type="submission" date="2019-05" db="EMBL/GenBank/DDBJ databases">
        <title>Another draft genome of Portunus trituberculatus and its Hox gene families provides insights of decapod evolution.</title>
        <authorList>
            <person name="Jeong J.-H."/>
            <person name="Song I."/>
            <person name="Kim S."/>
            <person name="Choi T."/>
            <person name="Kim D."/>
            <person name="Ryu S."/>
            <person name="Kim W."/>
        </authorList>
    </citation>
    <scope>NUCLEOTIDE SEQUENCE [LARGE SCALE GENOMIC DNA]</scope>
    <source>
        <tissue evidence="2">Muscle</tissue>
    </source>
</reference>
<feature type="compositionally biased region" description="Basic residues" evidence="1">
    <location>
        <begin position="82"/>
        <end position="94"/>
    </location>
</feature>
<accession>A0A5B7F6S8</accession>
<evidence type="ECO:0000313" key="2">
    <source>
        <dbReference type="EMBL" id="MPC41036.1"/>
    </source>
</evidence>
<dbReference type="EMBL" id="VSRR010004899">
    <property type="protein sequence ID" value="MPC41036.1"/>
    <property type="molecule type" value="Genomic_DNA"/>
</dbReference>
<organism evidence="2 3">
    <name type="scientific">Portunus trituberculatus</name>
    <name type="common">Swimming crab</name>
    <name type="synonym">Neptunus trituberculatus</name>
    <dbReference type="NCBI Taxonomy" id="210409"/>
    <lineage>
        <taxon>Eukaryota</taxon>
        <taxon>Metazoa</taxon>
        <taxon>Ecdysozoa</taxon>
        <taxon>Arthropoda</taxon>
        <taxon>Crustacea</taxon>
        <taxon>Multicrustacea</taxon>
        <taxon>Malacostraca</taxon>
        <taxon>Eumalacostraca</taxon>
        <taxon>Eucarida</taxon>
        <taxon>Decapoda</taxon>
        <taxon>Pleocyemata</taxon>
        <taxon>Brachyura</taxon>
        <taxon>Eubrachyura</taxon>
        <taxon>Portunoidea</taxon>
        <taxon>Portunidae</taxon>
        <taxon>Portuninae</taxon>
        <taxon>Portunus</taxon>
    </lineage>
</organism>
<gene>
    <name evidence="2" type="ORF">E2C01_034616</name>
</gene>
<feature type="region of interest" description="Disordered" evidence="1">
    <location>
        <begin position="78"/>
        <end position="130"/>
    </location>
</feature>
<keyword evidence="3" id="KW-1185">Reference proteome</keyword>
<evidence type="ECO:0000256" key="1">
    <source>
        <dbReference type="SAM" id="MobiDB-lite"/>
    </source>
</evidence>
<proteinExistence type="predicted"/>
<feature type="compositionally biased region" description="Polar residues" evidence="1">
    <location>
        <begin position="95"/>
        <end position="105"/>
    </location>
</feature>
<feature type="region of interest" description="Disordered" evidence="1">
    <location>
        <begin position="1"/>
        <end position="20"/>
    </location>
</feature>
<name>A0A5B7F6S8_PORTR</name>
<feature type="compositionally biased region" description="Basic residues" evidence="1">
    <location>
        <begin position="112"/>
        <end position="130"/>
    </location>
</feature>
<dbReference type="AlphaFoldDB" id="A0A5B7F6S8"/>
<dbReference type="Proteomes" id="UP000324222">
    <property type="component" value="Unassembled WGS sequence"/>
</dbReference>
<sequence length="130" mass="15514">MKVQGQRRRSNTEAEMNGLREGRFERKATVRGRRVRWNRLEKRCQKRRPWMKLTEKHILPLNVHRRNHSLFLMAAAPVFHSPHARKNTRMKRSKSSTGKAQNDGQSEVAAPRRFRRTHSIQTRRKPKPDE</sequence>